<dbReference type="InterPro" id="IPR027599">
    <property type="entry name" value="PqqD-rel_X"/>
</dbReference>
<dbReference type="Proteomes" id="UP000064201">
    <property type="component" value="Chromosome"/>
</dbReference>
<protein>
    <recommendedName>
        <fullName evidence="3">HPr-rel-A system PqqD family protein</fullName>
    </recommendedName>
</protein>
<keyword evidence="2" id="KW-1185">Reference proteome</keyword>
<evidence type="ECO:0000313" key="2">
    <source>
        <dbReference type="Proteomes" id="UP000064201"/>
    </source>
</evidence>
<dbReference type="EMBL" id="CP011367">
    <property type="protein sequence ID" value="AKJ93937.1"/>
    <property type="molecule type" value="Genomic_DNA"/>
</dbReference>
<sequence length="100" mass="11120">MSVSEESLALIPLPAAHVRAWGESVVVYDQRCGETHVLQPPLIDIFQALQEGPMTPATLFEYLEQRYDATEGDLVDAMQAGLSQLRQHDLIRVSPESRDA</sequence>
<name>A0A0G3G330_9GAMM</name>
<gene>
    <name evidence="1" type="ORF">TVD_00520</name>
</gene>
<dbReference type="RefSeq" id="WP_019594959.1">
    <property type="nucleotide sequence ID" value="NZ_CP011367.1"/>
</dbReference>
<dbReference type="Pfam" id="PF05402">
    <property type="entry name" value="PqqD"/>
    <property type="match status" value="1"/>
</dbReference>
<reference evidence="1 2" key="1">
    <citation type="submission" date="2015-04" db="EMBL/GenBank/DDBJ databases">
        <title>Complete Sequence for the Genome of the Thioalkalivibrio versutus D301.</title>
        <authorList>
            <person name="Mu T."/>
            <person name="Zhou J."/>
            <person name="Xu X."/>
        </authorList>
    </citation>
    <scope>NUCLEOTIDE SEQUENCE [LARGE SCALE GENOMIC DNA]</scope>
    <source>
        <strain evidence="1 2">D301</strain>
    </source>
</reference>
<dbReference type="STRING" id="106634.TVD_00520"/>
<accession>A0A0G3G330</accession>
<proteinExistence type="predicted"/>
<evidence type="ECO:0008006" key="3">
    <source>
        <dbReference type="Google" id="ProtNLM"/>
    </source>
</evidence>
<dbReference type="InterPro" id="IPR008792">
    <property type="entry name" value="PQQD"/>
</dbReference>
<dbReference type="AlphaFoldDB" id="A0A0G3G330"/>
<evidence type="ECO:0000313" key="1">
    <source>
        <dbReference type="EMBL" id="AKJ93937.1"/>
    </source>
</evidence>
<dbReference type="KEGG" id="tvr:TVD_00520"/>
<dbReference type="NCBIfam" id="TIGR04353">
    <property type="entry name" value="PqqD_rel_X"/>
    <property type="match status" value="1"/>
</dbReference>
<dbReference type="OrthoDB" id="5784478at2"/>
<organism evidence="1 2">
    <name type="scientific">Thioalkalivibrio versutus</name>
    <dbReference type="NCBI Taxonomy" id="106634"/>
    <lineage>
        <taxon>Bacteria</taxon>
        <taxon>Pseudomonadati</taxon>
        <taxon>Pseudomonadota</taxon>
        <taxon>Gammaproteobacteria</taxon>
        <taxon>Chromatiales</taxon>
        <taxon>Ectothiorhodospiraceae</taxon>
        <taxon>Thioalkalivibrio</taxon>
    </lineage>
</organism>
<dbReference type="PATRIC" id="fig|106634.4.peg.107"/>